<reference evidence="2 3" key="1">
    <citation type="submission" date="2009-02" db="EMBL/GenBank/DDBJ databases">
        <authorList>
            <person name="Fulton L."/>
            <person name="Clifton S."/>
            <person name="Fulton B."/>
            <person name="Xu J."/>
            <person name="Minx P."/>
            <person name="Pepin K.H."/>
            <person name="Johnson M."/>
            <person name="Bhonagiri V."/>
            <person name="Nash W.E."/>
            <person name="Mardis E.R."/>
            <person name="Wilson R.K."/>
        </authorList>
    </citation>
    <scope>NUCLEOTIDE SEQUENCE [LARGE SCALE GENOMIC DNA]</scope>
    <source>
        <strain evidence="2 3">DSM 16841</strain>
    </source>
</reference>
<organism evidence="2 3">
    <name type="scientific">Roseburia inulinivorans DSM 16841</name>
    <dbReference type="NCBI Taxonomy" id="622312"/>
    <lineage>
        <taxon>Bacteria</taxon>
        <taxon>Bacillati</taxon>
        <taxon>Bacillota</taxon>
        <taxon>Clostridia</taxon>
        <taxon>Lachnospirales</taxon>
        <taxon>Lachnospiraceae</taxon>
        <taxon>Roseburia</taxon>
    </lineage>
</organism>
<feature type="transmembrane region" description="Helical" evidence="1">
    <location>
        <begin position="5"/>
        <end position="22"/>
    </location>
</feature>
<comment type="caution">
    <text evidence="2">The sequence shown here is derived from an EMBL/GenBank/DDBJ whole genome shotgun (WGS) entry which is preliminary data.</text>
</comment>
<reference evidence="2 3" key="2">
    <citation type="submission" date="2009-03" db="EMBL/GenBank/DDBJ databases">
        <title>Draft genome sequence of Roseburia inulinivorans (DSM 16841).</title>
        <authorList>
            <person name="Sudarsanam P."/>
            <person name="Ley R."/>
            <person name="Guruge J."/>
            <person name="Turnbaugh P.J."/>
            <person name="Mahowald M."/>
            <person name="Liep D."/>
            <person name="Gordon J."/>
        </authorList>
    </citation>
    <scope>NUCLEOTIDE SEQUENCE [LARGE SCALE GENOMIC DNA]</scope>
    <source>
        <strain evidence="2 3">DSM 16841</strain>
    </source>
</reference>
<gene>
    <name evidence="2" type="ORF">ROSEINA2194_03676</name>
</gene>
<dbReference type="Proteomes" id="UP000003561">
    <property type="component" value="Unassembled WGS sequence"/>
</dbReference>
<accession>C0FY37</accession>
<dbReference type="RefSeq" id="WP_007889844.1">
    <property type="nucleotide sequence ID" value="NZ_ACFY01000153.1"/>
</dbReference>
<feature type="transmembrane region" description="Helical" evidence="1">
    <location>
        <begin position="28"/>
        <end position="44"/>
    </location>
</feature>
<evidence type="ECO:0000313" key="3">
    <source>
        <dbReference type="Proteomes" id="UP000003561"/>
    </source>
</evidence>
<evidence type="ECO:0000256" key="1">
    <source>
        <dbReference type="SAM" id="Phobius"/>
    </source>
</evidence>
<keyword evidence="1" id="KW-0812">Transmembrane</keyword>
<keyword evidence="1" id="KW-0472">Membrane</keyword>
<name>C0FY37_9FIRM</name>
<dbReference type="AlphaFoldDB" id="C0FY37"/>
<proteinExistence type="predicted"/>
<dbReference type="GeneID" id="75164169"/>
<dbReference type="EMBL" id="ACFY01000153">
    <property type="protein sequence ID" value="EEG92523.1"/>
    <property type="molecule type" value="Genomic_DNA"/>
</dbReference>
<evidence type="ECO:0000313" key="2">
    <source>
        <dbReference type="EMBL" id="EEG92523.1"/>
    </source>
</evidence>
<keyword evidence="1" id="KW-1133">Transmembrane helix</keyword>
<sequence>MKRIIGFALFFFGLGMLAMFLIPGDFCGILIMIGCILLGYYLFCGC</sequence>
<protein>
    <submittedName>
        <fullName evidence="2">Uncharacterized protein</fullName>
    </submittedName>
</protein>